<organism evidence="2 3">
    <name type="scientific">Asticcacaulis aquaticus</name>
    <dbReference type="NCBI Taxonomy" id="2984212"/>
    <lineage>
        <taxon>Bacteria</taxon>
        <taxon>Pseudomonadati</taxon>
        <taxon>Pseudomonadota</taxon>
        <taxon>Alphaproteobacteria</taxon>
        <taxon>Caulobacterales</taxon>
        <taxon>Caulobacteraceae</taxon>
        <taxon>Asticcacaulis</taxon>
    </lineage>
</organism>
<proteinExistence type="predicted"/>
<dbReference type="SUPFAM" id="SSF53300">
    <property type="entry name" value="vWA-like"/>
    <property type="match status" value="1"/>
</dbReference>
<dbReference type="Pfam" id="PF11775">
    <property type="entry name" value="CobT_C"/>
    <property type="match status" value="1"/>
</dbReference>
<evidence type="ECO:0000313" key="3">
    <source>
        <dbReference type="Proteomes" id="UP001214854"/>
    </source>
</evidence>
<dbReference type="RefSeq" id="WP_272747957.1">
    <property type="nucleotide sequence ID" value="NZ_JAQQKX010000006.1"/>
</dbReference>
<accession>A0ABT5HTX7</accession>
<dbReference type="InterPro" id="IPR051928">
    <property type="entry name" value="NorD/CobT"/>
</dbReference>
<dbReference type="EMBL" id="JAQQKX010000006">
    <property type="protein sequence ID" value="MDC7683489.1"/>
    <property type="molecule type" value="Genomic_DNA"/>
</dbReference>
<dbReference type="InterPro" id="IPR002035">
    <property type="entry name" value="VWF_A"/>
</dbReference>
<feature type="domain" description="VWFA" evidence="1">
    <location>
        <begin position="111"/>
        <end position="300"/>
    </location>
</feature>
<dbReference type="PANTHER" id="PTHR41248:SF1">
    <property type="entry name" value="NORD PROTEIN"/>
    <property type="match status" value="1"/>
</dbReference>
<dbReference type="InterPro" id="IPR025861">
    <property type="entry name" value="CobT_VWA_dom"/>
</dbReference>
<evidence type="ECO:0000259" key="1">
    <source>
        <dbReference type="PROSITE" id="PS50234"/>
    </source>
</evidence>
<gene>
    <name evidence="2" type="ORF">PQU92_09395</name>
</gene>
<dbReference type="Gene3D" id="3.40.50.410">
    <property type="entry name" value="von Willebrand factor, type A domain"/>
    <property type="match status" value="1"/>
</dbReference>
<name>A0ABT5HTX7_9CAUL</name>
<comment type="caution">
    <text evidence="2">The sequence shown here is derived from an EMBL/GenBank/DDBJ whole genome shotgun (WGS) entry which is preliminary data.</text>
</comment>
<keyword evidence="3" id="KW-1185">Reference proteome</keyword>
<reference evidence="2 3" key="1">
    <citation type="submission" date="2023-01" db="EMBL/GenBank/DDBJ databases">
        <title>Novel species of the genus Asticcacaulis isolated from rivers.</title>
        <authorList>
            <person name="Lu H."/>
        </authorList>
    </citation>
    <scope>NUCLEOTIDE SEQUENCE [LARGE SCALE GENOMIC DNA]</scope>
    <source>
        <strain evidence="2 3">BYS171W</strain>
    </source>
</reference>
<dbReference type="PANTHER" id="PTHR41248">
    <property type="entry name" value="NORD PROTEIN"/>
    <property type="match status" value="1"/>
</dbReference>
<dbReference type="PROSITE" id="PS50234">
    <property type="entry name" value="VWFA"/>
    <property type="match status" value="1"/>
</dbReference>
<protein>
    <recommendedName>
        <fullName evidence="1">VWFA domain-containing protein</fullName>
    </recommendedName>
</protein>
<dbReference type="Proteomes" id="UP001214854">
    <property type="component" value="Unassembled WGS sequence"/>
</dbReference>
<dbReference type="InterPro" id="IPR036465">
    <property type="entry name" value="vWFA_dom_sf"/>
</dbReference>
<sequence length="328" mass="36182">MKLRAFLAAFFRRETKPVALLPLSSERPAASESYAPYPYKAFTTQYDRVVEAADLGKLLTLDAGGQRAHDEAWEAFETGLQGWRVRLSMAALEVSGEIRELTSETQRHDTVITLLVDQSGSMKGQNLLMLAGAVDAAQDFLSHLNCKVELLGFTTRSWQGGQSRKLWQGQGMPKNPGRLCDLLHVIYKSADDDRSSALGYMLKPMFHPLLLKENVDGEAIQWAMTRLTEREESRKHIVVISDGAPVDDSTLDANGWTRHGHNILSDHLTEVITSIENHGIIGISAIGIGHDVSGFYRDAISLDSPDDLGTALLSHLKGLLLNVALTRH</sequence>
<evidence type="ECO:0000313" key="2">
    <source>
        <dbReference type="EMBL" id="MDC7683489.1"/>
    </source>
</evidence>